<feature type="compositionally biased region" description="Basic and acidic residues" evidence="2">
    <location>
        <begin position="21"/>
        <end position="32"/>
    </location>
</feature>
<proteinExistence type="predicted"/>
<dbReference type="HOGENOM" id="CLU_330051_0_0_4"/>
<dbReference type="AlphaFoldDB" id="C3X1M5"/>
<sequence length="869" mass="99926">MLNFLSQLFGKKRPVSQAAPPEDKKESSVSRDAKRDALEMAWQLPDDESAVVDFLLQCRFADARYVAAQKVHSVSVMEKVREAMRKTDRRVYRLMQTRLNEIAHIEAVFAKVAHLADSAAALVDGAALAPNLVADLDREWKAIPSDDLEKLPAELKTQFETLRLQLESRLSAQLLLQWEVKSCYEELSGMDKNLSLSPAERAGLLETFSEKLAQWKQSPERFSLPRQLLSDFEAKFNDLSEASERYEKEYDVFRNRLARLEEWERSDPSRLDRSELEKQWAEFPAVKDAGRQSELNRRFNAVLAQLAVKTPVIAVSVPKFDLSPSEAQAYFAEHINGLQQAVESGSVQDALTHDEALRRLDLDRLGMAGERMAQLGHLRNELRRLKGWAKWSGKLSREKLISFVQGLPEQKLKVEELADAVVQAREEWKALNGVSGMATREQWIEFDNACNRAYEPVLTHARQQAEEKEKNILQAETVIAGIRAFAEEFHANYADAIARNGEFDWKPVINFYRQTSQSWRQIGMVGRKEKKRLDDAFSSVMQPVREKLYEQTQLEIRQREQLIGEVEAIDPQHREAGKRLRDVQQKWQNCAKAFPLDNREDRKLWSRFREVCENLHARRMEKNKAVDLERWQHLQQKEAICAELEAMSAADESGDLEHRLGELLNRWKSLGSVPKDAESHIRKRLDSAVLACRNRIGLLKTEKMTEALKSLYEKLALCRSLENRVVDLCRETENGSVDAVCEDEEYETAWKALPPLPEKMENVLSNRFYNGLKAMAARNRAYGKRLLNNVPSMKEHILRFEIVYGLDSPHYLEEERRRKQMEVLQEAMGGSEQLVAGEVIRQLLELPVLTDEEDIGRINTLILKLNEPG</sequence>
<feature type="region of interest" description="Disordered" evidence="2">
    <location>
        <begin position="13"/>
        <end position="32"/>
    </location>
</feature>
<evidence type="ECO:0000313" key="3">
    <source>
        <dbReference type="EMBL" id="EEO27111.1"/>
    </source>
</evidence>
<evidence type="ECO:0008006" key="5">
    <source>
        <dbReference type="Google" id="ProtNLM"/>
    </source>
</evidence>
<reference evidence="3" key="1">
    <citation type="submission" date="2011-10" db="EMBL/GenBank/DDBJ databases">
        <title>The Genome Sequence of Oxalobacter formigenes HOxBLS.</title>
        <authorList>
            <consortium name="The Broad Institute Genome Sequencing Platform"/>
            <person name="Earl A."/>
            <person name="Ward D."/>
            <person name="Feldgarden M."/>
            <person name="Gevers D."/>
            <person name="Allison M.J."/>
            <person name="Humphrey S."/>
            <person name="Young S.K."/>
            <person name="Zeng Q."/>
            <person name="Gargeya S."/>
            <person name="Fitzgerald M."/>
            <person name="Haas B."/>
            <person name="Abouelleil A."/>
            <person name="Alvarado L."/>
            <person name="Arachchi H.M."/>
            <person name="Berlin A."/>
            <person name="Brown A."/>
            <person name="Chapman S.B."/>
            <person name="Chen Z."/>
            <person name="Dunbar C."/>
            <person name="Freedman E."/>
            <person name="Gearin G."/>
            <person name="Goldberg J."/>
            <person name="Griggs A."/>
            <person name="Gujja S."/>
            <person name="Heiman D."/>
            <person name="Howarth C."/>
            <person name="Larson L."/>
            <person name="Lui A."/>
            <person name="MacDonald P.J.P."/>
            <person name="Montmayeur A."/>
            <person name="Murphy C."/>
            <person name="Neiman D."/>
            <person name="Pearson M."/>
            <person name="Priest M."/>
            <person name="Roberts A."/>
            <person name="Saif S."/>
            <person name="Shea T."/>
            <person name="Shenoy N."/>
            <person name="Sisk P."/>
            <person name="Stolte C."/>
            <person name="Sykes S."/>
            <person name="Wortman J."/>
            <person name="Nusbaum C."/>
            <person name="Birren B."/>
        </authorList>
    </citation>
    <scope>NUCLEOTIDE SEQUENCE [LARGE SCALE GENOMIC DNA]</scope>
    <source>
        <strain evidence="3">HOxBLS</strain>
    </source>
</reference>
<dbReference type="Pfam" id="PF03993">
    <property type="entry name" value="DUF349"/>
    <property type="match status" value="2"/>
</dbReference>
<evidence type="ECO:0000256" key="1">
    <source>
        <dbReference type="SAM" id="Coils"/>
    </source>
</evidence>
<feature type="coiled-coil region" evidence="1">
    <location>
        <begin position="229"/>
        <end position="256"/>
    </location>
</feature>
<dbReference type="RefSeq" id="WP_005875946.1">
    <property type="nucleotide sequence ID" value="NZ_CABMNL010000001.1"/>
</dbReference>
<organism evidence="3 4">
    <name type="scientific">Oxalobacter paraformigenes</name>
    <dbReference type="NCBI Taxonomy" id="556268"/>
    <lineage>
        <taxon>Bacteria</taxon>
        <taxon>Pseudomonadati</taxon>
        <taxon>Pseudomonadota</taxon>
        <taxon>Betaproteobacteria</taxon>
        <taxon>Burkholderiales</taxon>
        <taxon>Oxalobacteraceae</taxon>
        <taxon>Oxalobacter</taxon>
    </lineage>
</organism>
<keyword evidence="1" id="KW-0175">Coiled coil</keyword>
<comment type="caution">
    <text evidence="3">The sequence shown here is derived from an EMBL/GenBank/DDBJ whole genome shotgun (WGS) entry which is preliminary data.</text>
</comment>
<keyword evidence="4" id="KW-1185">Reference proteome</keyword>
<evidence type="ECO:0000256" key="2">
    <source>
        <dbReference type="SAM" id="MobiDB-lite"/>
    </source>
</evidence>
<evidence type="ECO:0000313" key="4">
    <source>
        <dbReference type="Proteomes" id="UP000003973"/>
    </source>
</evidence>
<protein>
    <recommendedName>
        <fullName evidence="5">DUF349 domain-containing protein</fullName>
    </recommendedName>
</protein>
<accession>C3X1M5</accession>
<dbReference type="EMBL" id="ACDP02000029">
    <property type="protein sequence ID" value="EEO27111.1"/>
    <property type="molecule type" value="Genomic_DNA"/>
</dbReference>
<gene>
    <name evidence="3" type="ORF">OFAG_00264</name>
</gene>
<dbReference type="Proteomes" id="UP000003973">
    <property type="component" value="Unassembled WGS sequence"/>
</dbReference>
<dbReference type="eggNOG" id="COG1196">
    <property type="taxonomic scope" value="Bacteria"/>
</dbReference>
<name>C3X1M5_9BURK</name>
<dbReference type="InterPro" id="IPR007139">
    <property type="entry name" value="DUF349"/>
</dbReference>